<evidence type="ECO:0000313" key="1">
    <source>
        <dbReference type="EMBL" id="SHK96727.1"/>
    </source>
</evidence>
<gene>
    <name evidence="1" type="ORF">SAMN02745123_03750</name>
</gene>
<dbReference type="AlphaFoldDB" id="A0A1M6WSK5"/>
<keyword evidence="2" id="KW-1185">Reference proteome</keyword>
<name>A0A1M6WSK5_9FIRM</name>
<proteinExistence type="predicted"/>
<evidence type="ECO:0000313" key="2">
    <source>
        <dbReference type="Proteomes" id="UP000183997"/>
    </source>
</evidence>
<organism evidence="1 2">
    <name type="scientific">Desulforamulus aeronauticus DSM 10349</name>
    <dbReference type="NCBI Taxonomy" id="1121421"/>
    <lineage>
        <taxon>Bacteria</taxon>
        <taxon>Bacillati</taxon>
        <taxon>Bacillota</taxon>
        <taxon>Clostridia</taxon>
        <taxon>Eubacteriales</taxon>
        <taxon>Peptococcaceae</taxon>
        <taxon>Desulforamulus</taxon>
    </lineage>
</organism>
<sequence>MVKELVSPASWSNISFINEAANTSCQLHNKTARILNLFMDNVENYDWEKQTYDAHGKERLITPLANYSPSAQYRPSTTGGIYRPTAGC</sequence>
<protein>
    <submittedName>
        <fullName evidence="1">Uncharacterized protein</fullName>
    </submittedName>
</protein>
<dbReference type="EMBL" id="FRAR01000034">
    <property type="protein sequence ID" value="SHK96727.1"/>
    <property type="molecule type" value="Genomic_DNA"/>
</dbReference>
<dbReference type="Proteomes" id="UP000183997">
    <property type="component" value="Unassembled WGS sequence"/>
</dbReference>
<reference evidence="2" key="1">
    <citation type="submission" date="2016-11" db="EMBL/GenBank/DDBJ databases">
        <authorList>
            <person name="Varghese N."/>
            <person name="Submissions S."/>
        </authorList>
    </citation>
    <scope>NUCLEOTIDE SEQUENCE [LARGE SCALE GENOMIC DNA]</scope>
    <source>
        <strain evidence="2">DSM 10349</strain>
    </source>
</reference>
<dbReference type="STRING" id="1121421.SAMN02745123_03750"/>
<accession>A0A1M6WSK5</accession>